<name>A0A933SFR3_UNCEI</name>
<evidence type="ECO:0000313" key="3">
    <source>
        <dbReference type="Proteomes" id="UP000696931"/>
    </source>
</evidence>
<dbReference type="Proteomes" id="UP000696931">
    <property type="component" value="Unassembled WGS sequence"/>
</dbReference>
<evidence type="ECO:0000256" key="1">
    <source>
        <dbReference type="SAM" id="Phobius"/>
    </source>
</evidence>
<keyword evidence="1" id="KW-1133">Transmembrane helix</keyword>
<feature type="transmembrane region" description="Helical" evidence="1">
    <location>
        <begin position="243"/>
        <end position="270"/>
    </location>
</feature>
<feature type="transmembrane region" description="Helical" evidence="1">
    <location>
        <begin position="204"/>
        <end position="223"/>
    </location>
</feature>
<evidence type="ECO:0000313" key="2">
    <source>
        <dbReference type="EMBL" id="MBI5170913.1"/>
    </source>
</evidence>
<keyword evidence="1" id="KW-0472">Membrane</keyword>
<feature type="transmembrane region" description="Helical" evidence="1">
    <location>
        <begin position="127"/>
        <end position="151"/>
    </location>
</feature>
<sequence>MNVFEQLALGAQCPWRTLREAGRAELWRPWARYLLACVLVLFAIGFAPHPALSWFMAPLVRWASGDDALRYPELYARLPGLWKWAQLVLDAAVAPFAAGVAALLWSERFRGAPLHAREARALMWRHRFALLAASAPVTLVTVLGHVGLGALEQVRLSGLSRSLAPQALAALVFFVKAACFYAVPMVMLDPRGSRRALFALPRTWAHGLLPALVASAALSLLALPLQVLLSRPAALVAVLPEGVLLVAVANAAVRVGVLGLAAGAGTLLYLSALVPGEDDR</sequence>
<feature type="transmembrane region" description="Helical" evidence="1">
    <location>
        <begin position="163"/>
        <end position="183"/>
    </location>
</feature>
<accession>A0A933SFR3</accession>
<dbReference type="EMBL" id="JACRIW010000112">
    <property type="protein sequence ID" value="MBI5170913.1"/>
    <property type="molecule type" value="Genomic_DNA"/>
</dbReference>
<keyword evidence="1" id="KW-0812">Transmembrane</keyword>
<organism evidence="2 3">
    <name type="scientific">Eiseniibacteriota bacterium</name>
    <dbReference type="NCBI Taxonomy" id="2212470"/>
    <lineage>
        <taxon>Bacteria</taxon>
        <taxon>Candidatus Eiseniibacteriota</taxon>
    </lineage>
</organism>
<comment type="caution">
    <text evidence="2">The sequence shown here is derived from an EMBL/GenBank/DDBJ whole genome shotgun (WGS) entry which is preliminary data.</text>
</comment>
<dbReference type="AlphaFoldDB" id="A0A933SFR3"/>
<protein>
    <submittedName>
        <fullName evidence="2">Uncharacterized protein</fullName>
    </submittedName>
</protein>
<reference evidence="2" key="1">
    <citation type="submission" date="2020-07" db="EMBL/GenBank/DDBJ databases">
        <title>Huge and variable diversity of episymbiotic CPR bacteria and DPANN archaea in groundwater ecosystems.</title>
        <authorList>
            <person name="He C.Y."/>
            <person name="Keren R."/>
            <person name="Whittaker M."/>
            <person name="Farag I.F."/>
            <person name="Doudna J."/>
            <person name="Cate J.H.D."/>
            <person name="Banfield J.F."/>
        </authorList>
    </citation>
    <scope>NUCLEOTIDE SEQUENCE</scope>
    <source>
        <strain evidence="2">NC_groundwater_1813_Pr3_B-0.1um_71_17</strain>
    </source>
</reference>
<proteinExistence type="predicted"/>
<feature type="transmembrane region" description="Helical" evidence="1">
    <location>
        <begin position="84"/>
        <end position="106"/>
    </location>
</feature>
<gene>
    <name evidence="2" type="ORF">HZA61_15595</name>
</gene>
<feature type="transmembrane region" description="Helical" evidence="1">
    <location>
        <begin position="33"/>
        <end position="57"/>
    </location>
</feature>